<dbReference type="PANTHER" id="PTHR21060">
    <property type="entry name" value="ACETATE KINASE"/>
    <property type="match status" value="1"/>
</dbReference>
<dbReference type="PIRSF" id="PIRSF000722">
    <property type="entry name" value="Acetate_prop_kin"/>
    <property type="match status" value="1"/>
</dbReference>
<dbReference type="Gene3D" id="3.30.420.40">
    <property type="match status" value="2"/>
</dbReference>
<feature type="binding site" evidence="6">
    <location>
        <position position="14"/>
    </location>
    <ligand>
        <name>ATP</name>
        <dbReference type="ChEBI" id="CHEBI:30616"/>
    </ligand>
</feature>
<keyword evidence="5 6" id="KW-0067">ATP-binding</keyword>
<feature type="active site" description="Proton donor/acceptor" evidence="6">
    <location>
        <position position="151"/>
    </location>
</feature>
<dbReference type="InterPro" id="IPR004372">
    <property type="entry name" value="Ac/propionate_kinase"/>
</dbReference>
<comment type="catalytic activity">
    <reaction evidence="6">
        <text>acetate + ATP = acetyl phosphate + ADP</text>
        <dbReference type="Rhea" id="RHEA:11352"/>
        <dbReference type="ChEBI" id="CHEBI:22191"/>
        <dbReference type="ChEBI" id="CHEBI:30089"/>
        <dbReference type="ChEBI" id="CHEBI:30616"/>
        <dbReference type="ChEBI" id="CHEBI:456216"/>
        <dbReference type="EC" id="2.7.2.1"/>
    </reaction>
</comment>
<dbReference type="GO" id="GO:0008776">
    <property type="term" value="F:acetate kinase activity"/>
    <property type="evidence" value="ECO:0007669"/>
    <property type="project" value="UniProtKB-UniRule"/>
</dbReference>
<evidence type="ECO:0000256" key="7">
    <source>
        <dbReference type="RuleBase" id="RU003835"/>
    </source>
</evidence>
<dbReference type="InterPro" id="IPR000890">
    <property type="entry name" value="Aliphatic_acid_kin_short-chain"/>
</dbReference>
<dbReference type="EMBL" id="SELH01000026">
    <property type="protein sequence ID" value="TWP26078.1"/>
    <property type="molecule type" value="Genomic_DNA"/>
</dbReference>
<dbReference type="GO" id="GO:0005524">
    <property type="term" value="F:ATP binding"/>
    <property type="evidence" value="ECO:0007669"/>
    <property type="project" value="UniProtKB-KW"/>
</dbReference>
<protein>
    <recommendedName>
        <fullName evidence="6">Acetate kinase</fullName>
        <ecNumber evidence="6">2.7.2.1</ecNumber>
    </recommendedName>
    <alternativeName>
        <fullName evidence="6">Acetokinase</fullName>
    </alternativeName>
</protein>
<dbReference type="OrthoDB" id="9802453at2"/>
<dbReference type="Proteomes" id="UP000319499">
    <property type="component" value="Unassembled WGS sequence"/>
</dbReference>
<dbReference type="HAMAP" id="MF_00020">
    <property type="entry name" value="Acetate_kinase"/>
    <property type="match status" value="1"/>
</dbReference>
<dbReference type="EC" id="2.7.2.1" evidence="6"/>
<evidence type="ECO:0000256" key="3">
    <source>
        <dbReference type="ARBA" id="ARBA00022741"/>
    </source>
</evidence>
<evidence type="ECO:0000256" key="4">
    <source>
        <dbReference type="ARBA" id="ARBA00022777"/>
    </source>
</evidence>
<accession>A0A563D773</accession>
<feature type="binding site" evidence="6">
    <location>
        <position position="7"/>
    </location>
    <ligand>
        <name>Mg(2+)</name>
        <dbReference type="ChEBI" id="CHEBI:18420"/>
    </ligand>
</feature>
<dbReference type="GO" id="GO:0006085">
    <property type="term" value="P:acetyl-CoA biosynthetic process"/>
    <property type="evidence" value="ECO:0007669"/>
    <property type="project" value="UniProtKB-UniRule"/>
</dbReference>
<evidence type="ECO:0000256" key="6">
    <source>
        <dbReference type="HAMAP-Rule" id="MF_00020"/>
    </source>
</evidence>
<keyword evidence="6" id="KW-0479">Metal-binding</keyword>
<feature type="binding site" evidence="6">
    <location>
        <begin position="332"/>
        <end position="336"/>
    </location>
    <ligand>
        <name>ATP</name>
        <dbReference type="ChEBI" id="CHEBI:30616"/>
    </ligand>
</feature>
<keyword evidence="2 6" id="KW-0808">Transferase</keyword>
<dbReference type="SUPFAM" id="SSF53067">
    <property type="entry name" value="Actin-like ATPase domain"/>
    <property type="match status" value="2"/>
</dbReference>
<evidence type="ECO:0000313" key="9">
    <source>
        <dbReference type="Proteomes" id="UP000319499"/>
    </source>
</evidence>
<dbReference type="Pfam" id="PF00871">
    <property type="entry name" value="Acetate_kinase"/>
    <property type="match status" value="1"/>
</dbReference>
<dbReference type="PROSITE" id="PS01075">
    <property type="entry name" value="ACETATE_KINASE_1"/>
    <property type="match status" value="1"/>
</dbReference>
<dbReference type="PANTHER" id="PTHR21060:SF15">
    <property type="entry name" value="ACETATE KINASE-RELATED"/>
    <property type="match status" value="1"/>
</dbReference>
<feature type="binding site" evidence="6">
    <location>
        <begin position="209"/>
        <end position="213"/>
    </location>
    <ligand>
        <name>ATP</name>
        <dbReference type="ChEBI" id="CHEBI:30616"/>
    </ligand>
</feature>
<reference evidence="8 9" key="1">
    <citation type="submission" date="2019-02" db="EMBL/GenBank/DDBJ databases">
        <title>Apibacter muscae sp. nov.: a novel member of the house fly microbiota.</title>
        <authorList>
            <person name="Park R."/>
        </authorList>
    </citation>
    <scope>NUCLEOTIDE SEQUENCE [LARGE SCALE GENOMIC DNA]</scope>
    <source>
        <strain evidence="8 9">AL1</strain>
    </source>
</reference>
<feature type="binding site" evidence="6">
    <location>
        <begin position="284"/>
        <end position="286"/>
    </location>
    <ligand>
        <name>ATP</name>
        <dbReference type="ChEBI" id="CHEBI:30616"/>
    </ligand>
</feature>
<keyword evidence="6" id="KW-0460">Magnesium</keyword>
<comment type="cofactor">
    <cofactor evidence="6">
        <name>Mg(2+)</name>
        <dbReference type="ChEBI" id="CHEBI:18420"/>
    </cofactor>
    <cofactor evidence="6">
        <name>Mn(2+)</name>
        <dbReference type="ChEBI" id="CHEBI:29035"/>
    </cofactor>
    <text evidence="6">Mg(2+). Can also accept Mn(2+).</text>
</comment>
<comment type="function">
    <text evidence="6">Catalyzes the formation of acetyl phosphate from acetate and ATP. Can also catalyze the reverse reaction.</text>
</comment>
<dbReference type="GO" id="GO:0005737">
    <property type="term" value="C:cytoplasm"/>
    <property type="evidence" value="ECO:0007669"/>
    <property type="project" value="UniProtKB-SubCell"/>
</dbReference>
<comment type="subunit">
    <text evidence="6">Homodimer.</text>
</comment>
<dbReference type="NCBIfam" id="TIGR00016">
    <property type="entry name" value="ackA"/>
    <property type="match status" value="1"/>
</dbReference>
<dbReference type="CDD" id="cd24010">
    <property type="entry name" value="ASKHA_NBD_AcK_PK"/>
    <property type="match status" value="1"/>
</dbReference>
<comment type="similarity">
    <text evidence="1 6 7">Belongs to the acetokinase family.</text>
</comment>
<feature type="site" description="Transition state stabilizer" evidence="6">
    <location>
        <position position="243"/>
    </location>
</feature>
<keyword evidence="9" id="KW-1185">Reference proteome</keyword>
<dbReference type="GO" id="GO:0000287">
    <property type="term" value="F:magnesium ion binding"/>
    <property type="evidence" value="ECO:0007669"/>
    <property type="project" value="UniProtKB-UniRule"/>
</dbReference>
<dbReference type="GO" id="GO:0006083">
    <property type="term" value="P:acetate metabolic process"/>
    <property type="evidence" value="ECO:0007669"/>
    <property type="project" value="TreeGrafter"/>
</dbReference>
<dbReference type="InterPro" id="IPR023865">
    <property type="entry name" value="Aliphatic_acid_kinase_CS"/>
</dbReference>
<sequence length="403" mass="44618">MLILVINAGSSSIKYQLLNMETTIVVSKGLVERIGTTGGQLTHRYLNGNSLEKKTINQEFPDHTGGMKLIIDLLTDTEIGVIKSLSEINAVGHRIVQGGGDFNAPVLITDEVKKKIEEMNPLAPLHNPANLLGIEVAQQFFPYIPQVAVFDTAFHQTMPPRAYRYAIPEKFYTENKIRSYGAHGTSHKYVREQAAKYLNNEHAKVITIHLGNGSSITAINEKGESIDTSMGFTPLNGLVMGTRCGDIDPSVLIYMVRECGVKFEELDDLLNKKSGMLGMTGHSDARDIENLYKAGDEKATLCLDLYSYRVKKYIGAYMAALNGADAIVFTAGIGENDFQLRSLICKNMDYLGIQMDDSKNKEYNSPDEIKEVQSSDSKLKILLIPTNEELEIANNTLEIISKK</sequence>
<keyword evidence="3 6" id="KW-0547">Nucleotide-binding</keyword>
<dbReference type="UniPathway" id="UPA00340">
    <property type="reaction ID" value="UER00458"/>
</dbReference>
<comment type="pathway">
    <text evidence="6">Metabolic intermediate biosynthesis; acetyl-CoA biosynthesis; acetyl-CoA from acetate: step 1/2.</text>
</comment>
<name>A0A563D773_9FLAO</name>
<dbReference type="RefSeq" id="WP_146293482.1">
    <property type="nucleotide sequence ID" value="NZ_SELH01000026.1"/>
</dbReference>
<feature type="site" description="Transition state stabilizer" evidence="6">
    <location>
        <position position="183"/>
    </location>
</feature>
<gene>
    <name evidence="6" type="primary">ackA</name>
    <name evidence="8" type="ORF">ETU09_10260</name>
</gene>
<keyword evidence="4 6" id="KW-0418">Kinase</keyword>
<proteinExistence type="inferred from homology"/>
<dbReference type="AlphaFoldDB" id="A0A563D773"/>
<evidence type="ECO:0000256" key="5">
    <source>
        <dbReference type="ARBA" id="ARBA00022840"/>
    </source>
</evidence>
<dbReference type="PRINTS" id="PR00471">
    <property type="entry name" value="ACETATEKNASE"/>
</dbReference>
<comment type="subcellular location">
    <subcellularLocation>
        <location evidence="6">Cytoplasm</location>
    </subcellularLocation>
</comment>
<dbReference type="InterPro" id="IPR043129">
    <property type="entry name" value="ATPase_NBD"/>
</dbReference>
<evidence type="ECO:0000313" key="8">
    <source>
        <dbReference type="EMBL" id="TWP26078.1"/>
    </source>
</evidence>
<evidence type="ECO:0000256" key="1">
    <source>
        <dbReference type="ARBA" id="ARBA00008748"/>
    </source>
</evidence>
<comment type="caution">
    <text evidence="8">The sequence shown here is derived from an EMBL/GenBank/DDBJ whole genome shotgun (WGS) entry which is preliminary data.</text>
</comment>
<feature type="binding site" evidence="6">
    <location>
        <position position="94"/>
    </location>
    <ligand>
        <name>substrate</name>
    </ligand>
</feature>
<feature type="binding site" evidence="6">
    <location>
        <position position="388"/>
    </location>
    <ligand>
        <name>Mg(2+)</name>
        <dbReference type="ChEBI" id="CHEBI:18420"/>
    </ligand>
</feature>
<keyword evidence="6" id="KW-0963">Cytoplasm</keyword>
<organism evidence="8 9">
    <name type="scientific">Apibacter muscae</name>
    <dbReference type="NCBI Taxonomy" id="2509004"/>
    <lineage>
        <taxon>Bacteria</taxon>
        <taxon>Pseudomonadati</taxon>
        <taxon>Bacteroidota</taxon>
        <taxon>Flavobacteriia</taxon>
        <taxon>Flavobacteriales</taxon>
        <taxon>Weeksellaceae</taxon>
        <taxon>Apibacter</taxon>
    </lineage>
</organism>
<evidence type="ECO:0000256" key="2">
    <source>
        <dbReference type="ARBA" id="ARBA00022679"/>
    </source>
</evidence>